<accession>A0A8S9WPH0</accession>
<sequence>MWEVAQDIRQTVSDTLDLKLHSPPKLRDLGLAASLPVYGYLRPCDVPATIMDSLTDEVCKGTRLLTTAFCWFYHLHEAFTRFTQRLIDDGHTDLSSFCDELLVHSGMWEVAQDIRQTVSDTLDLKLHSPPKLRDLGLAASLPVYGYLRPCDVPATIMDSLTDEVCKGTRLLTTAFCWFYHLHEAFTRFTQRLIDDGHTDLSSFCDELLVHSGMWEVAQDIRQTVSDTLDLKLHSPPKLRDLGLAASLPVYGYLRPCDVPATIMDSLTDEVCKGTRLLTTAFCWFYHLHEAFTRFTQRLIDDGHTDLSSFCDELLVHSGMWEVAQDIRQTVSDTLDLKLHSPPKLRDLGLAASLPVYGYLRPCDVPATIMDSLTDEVCKGTRLLTTAFCWFYHLHEAFTRFTQRLIDDGHTDLSSFCDELLVHSGMWEVAQDIRQTVSDTLDLKLHSPPKLRDLGLAASLPVYGYLRPCDVPATIMDSLTDEVCKPTKMNTEQQQENQDEDVVIQAQRLEQQDTPDDPQPDNAPPPDPRPTLDQATQRMVTAMVEAQLSKGVAETQSTIEKPDSEESPATMDTSLQLPIEEEPSEPSRPSTSFSAEYATPNQKKKKKSDLDSSLLAYMREPIDVQPPDDHESFFESLLPIVRKFNDDQTLEFRTEITSFNDVEYHVTEVDMLTDLPPPAQYSPVASAPPGAAAACSTHSHLHYIKKTPRNSPTHPLS</sequence>
<dbReference type="Proteomes" id="UP000466442">
    <property type="component" value="Linkage Group LG16"/>
</dbReference>
<evidence type="ECO:0000313" key="2">
    <source>
        <dbReference type="EMBL" id="KAF6198031.1"/>
    </source>
</evidence>
<reference evidence="2" key="1">
    <citation type="journal article" date="2021" name="Mol. Ecol. Resour.">
        <title>Apolygus lucorum genome provides insights into omnivorousness and mesophyll feeding.</title>
        <authorList>
            <person name="Liu Y."/>
            <person name="Liu H."/>
            <person name="Wang H."/>
            <person name="Huang T."/>
            <person name="Liu B."/>
            <person name="Yang B."/>
            <person name="Yin L."/>
            <person name="Li B."/>
            <person name="Zhang Y."/>
            <person name="Zhang S."/>
            <person name="Jiang F."/>
            <person name="Zhang X."/>
            <person name="Ren Y."/>
            <person name="Wang B."/>
            <person name="Wang S."/>
            <person name="Lu Y."/>
            <person name="Wu K."/>
            <person name="Fan W."/>
            <person name="Wang G."/>
        </authorList>
    </citation>
    <scope>NUCLEOTIDE SEQUENCE</scope>
    <source>
        <strain evidence="2">12Hb</strain>
    </source>
</reference>
<dbReference type="AlphaFoldDB" id="A0A8S9WPH0"/>
<evidence type="ECO:0000256" key="1">
    <source>
        <dbReference type="SAM" id="MobiDB-lite"/>
    </source>
</evidence>
<proteinExistence type="predicted"/>
<evidence type="ECO:0000313" key="3">
    <source>
        <dbReference type="Proteomes" id="UP000466442"/>
    </source>
</evidence>
<feature type="region of interest" description="Disordered" evidence="1">
    <location>
        <begin position="697"/>
        <end position="716"/>
    </location>
</feature>
<organism evidence="2 3">
    <name type="scientific">Apolygus lucorum</name>
    <name type="common">Small green plant bug</name>
    <name type="synonym">Lygocoris lucorum</name>
    <dbReference type="NCBI Taxonomy" id="248454"/>
    <lineage>
        <taxon>Eukaryota</taxon>
        <taxon>Metazoa</taxon>
        <taxon>Ecdysozoa</taxon>
        <taxon>Arthropoda</taxon>
        <taxon>Hexapoda</taxon>
        <taxon>Insecta</taxon>
        <taxon>Pterygota</taxon>
        <taxon>Neoptera</taxon>
        <taxon>Paraneoptera</taxon>
        <taxon>Hemiptera</taxon>
        <taxon>Heteroptera</taxon>
        <taxon>Panheteroptera</taxon>
        <taxon>Cimicomorpha</taxon>
        <taxon>Miridae</taxon>
        <taxon>Mirini</taxon>
        <taxon>Apolygus</taxon>
    </lineage>
</organism>
<protein>
    <submittedName>
        <fullName evidence="2">Uncharacterized protein</fullName>
    </submittedName>
</protein>
<dbReference type="EMBL" id="WIXP02000016">
    <property type="protein sequence ID" value="KAF6198031.1"/>
    <property type="molecule type" value="Genomic_DNA"/>
</dbReference>
<feature type="region of interest" description="Disordered" evidence="1">
    <location>
        <begin position="548"/>
        <end position="608"/>
    </location>
</feature>
<gene>
    <name evidence="2" type="ORF">GE061_007776</name>
</gene>
<keyword evidence="3" id="KW-1185">Reference proteome</keyword>
<comment type="caution">
    <text evidence="2">The sequence shown here is derived from an EMBL/GenBank/DDBJ whole genome shotgun (WGS) entry which is preliminary data.</text>
</comment>
<feature type="region of interest" description="Disordered" evidence="1">
    <location>
        <begin position="509"/>
        <end position="532"/>
    </location>
</feature>
<feature type="compositionally biased region" description="Basic residues" evidence="1">
    <location>
        <begin position="698"/>
        <end position="707"/>
    </location>
</feature>
<name>A0A8S9WPH0_APOLU</name>